<reference evidence="2" key="1">
    <citation type="journal article" date="2022" name="bioRxiv">
        <title>Sequencing and chromosome-scale assembly of the giantPleurodeles waltlgenome.</title>
        <authorList>
            <person name="Brown T."/>
            <person name="Elewa A."/>
            <person name="Iarovenko S."/>
            <person name="Subramanian E."/>
            <person name="Araus A.J."/>
            <person name="Petzold A."/>
            <person name="Susuki M."/>
            <person name="Suzuki K.-i.T."/>
            <person name="Hayashi T."/>
            <person name="Toyoda A."/>
            <person name="Oliveira C."/>
            <person name="Osipova E."/>
            <person name="Leigh N.D."/>
            <person name="Simon A."/>
            <person name="Yun M.H."/>
        </authorList>
    </citation>
    <scope>NUCLEOTIDE SEQUENCE</scope>
    <source>
        <strain evidence="2">20211129_DDA</strain>
        <tissue evidence="2">Liver</tissue>
    </source>
</reference>
<organism evidence="2 3">
    <name type="scientific">Pleurodeles waltl</name>
    <name type="common">Iberian ribbed newt</name>
    <dbReference type="NCBI Taxonomy" id="8319"/>
    <lineage>
        <taxon>Eukaryota</taxon>
        <taxon>Metazoa</taxon>
        <taxon>Chordata</taxon>
        <taxon>Craniata</taxon>
        <taxon>Vertebrata</taxon>
        <taxon>Euteleostomi</taxon>
        <taxon>Amphibia</taxon>
        <taxon>Batrachia</taxon>
        <taxon>Caudata</taxon>
        <taxon>Salamandroidea</taxon>
        <taxon>Salamandridae</taxon>
        <taxon>Pleurodelinae</taxon>
        <taxon>Pleurodeles</taxon>
    </lineage>
</organism>
<comment type="caution">
    <text evidence="2">The sequence shown here is derived from an EMBL/GenBank/DDBJ whole genome shotgun (WGS) entry which is preliminary data.</text>
</comment>
<protein>
    <submittedName>
        <fullName evidence="2">Uncharacterized protein</fullName>
    </submittedName>
</protein>
<accession>A0AAV7LHY4</accession>
<dbReference type="Proteomes" id="UP001066276">
    <property type="component" value="Chromosome 11"/>
</dbReference>
<dbReference type="AlphaFoldDB" id="A0AAV7LHY4"/>
<name>A0AAV7LHY4_PLEWA</name>
<dbReference type="EMBL" id="JANPWB010000015">
    <property type="protein sequence ID" value="KAJ1090089.1"/>
    <property type="molecule type" value="Genomic_DNA"/>
</dbReference>
<evidence type="ECO:0000313" key="3">
    <source>
        <dbReference type="Proteomes" id="UP001066276"/>
    </source>
</evidence>
<proteinExistence type="predicted"/>
<feature type="region of interest" description="Disordered" evidence="1">
    <location>
        <begin position="1"/>
        <end position="100"/>
    </location>
</feature>
<evidence type="ECO:0000256" key="1">
    <source>
        <dbReference type="SAM" id="MobiDB-lite"/>
    </source>
</evidence>
<evidence type="ECO:0000313" key="2">
    <source>
        <dbReference type="EMBL" id="KAJ1090089.1"/>
    </source>
</evidence>
<sequence length="125" mass="12841">MSAPSSSERGSWARSPASATSHGGQYKFEPASMGAGGRGAAPRWASLAAAPLPQKARRSRAPASGTVRGARAPTSHPLDRARLRYLGPNPRRWPAASGGEHAGLSCARGLAARWPALSSQSGCVV</sequence>
<gene>
    <name evidence="2" type="ORF">NDU88_003228</name>
</gene>
<keyword evidence="3" id="KW-1185">Reference proteome</keyword>
<feature type="compositionally biased region" description="Low complexity" evidence="1">
    <location>
        <begin position="40"/>
        <end position="53"/>
    </location>
</feature>